<evidence type="ECO:0000313" key="3">
    <source>
        <dbReference type="Proteomes" id="UP000229612"/>
    </source>
</evidence>
<feature type="non-terminal residue" evidence="2">
    <location>
        <position position="84"/>
    </location>
</feature>
<gene>
    <name evidence="2" type="ORF">COU14_01460</name>
</gene>
<organism evidence="2 3">
    <name type="scientific">Candidatus Kaiserbacteria bacterium CG10_big_fil_rev_8_21_14_0_10_44_10</name>
    <dbReference type="NCBI Taxonomy" id="1974606"/>
    <lineage>
        <taxon>Bacteria</taxon>
        <taxon>Candidatus Kaiseribacteriota</taxon>
    </lineage>
</organism>
<reference evidence="3" key="1">
    <citation type="submission" date="2017-09" db="EMBL/GenBank/DDBJ databases">
        <title>Depth-based differentiation of microbial function through sediment-hosted aquifers and enrichment of novel symbionts in the deep terrestrial subsurface.</title>
        <authorList>
            <person name="Probst A.J."/>
            <person name="Ladd B."/>
            <person name="Jarett J.K."/>
            <person name="Geller-Mcgrath D.E."/>
            <person name="Sieber C.M.K."/>
            <person name="Emerson J.B."/>
            <person name="Anantharaman K."/>
            <person name="Thomas B.C."/>
            <person name="Malmstrom R."/>
            <person name="Stieglmeier M."/>
            <person name="Klingl A."/>
            <person name="Woyke T."/>
            <person name="Ryan C.M."/>
            <person name="Banfield J.F."/>
        </authorList>
    </citation>
    <scope>NUCLEOTIDE SEQUENCE [LARGE SCALE GENOMIC DNA]</scope>
</reference>
<keyword evidence="1" id="KW-0472">Membrane</keyword>
<dbReference type="AlphaFoldDB" id="A0A2H0UHW9"/>
<feature type="transmembrane region" description="Helical" evidence="1">
    <location>
        <begin position="6"/>
        <end position="27"/>
    </location>
</feature>
<sequence length="84" mass="9222">MEFADVLSFVQVWILLLASFGIALGIAMFKGRQGLINVMMGMYFGLFMHSFFPFTNTLIEKAGSDKSEAMMSVAIFVALSILGT</sequence>
<evidence type="ECO:0000313" key="2">
    <source>
        <dbReference type="EMBL" id="PIR85970.1"/>
    </source>
</evidence>
<keyword evidence="1" id="KW-1133">Transmembrane helix</keyword>
<keyword evidence="1" id="KW-0812">Transmembrane</keyword>
<comment type="caution">
    <text evidence="2">The sequence shown here is derived from an EMBL/GenBank/DDBJ whole genome shotgun (WGS) entry which is preliminary data.</text>
</comment>
<protein>
    <submittedName>
        <fullName evidence="2">Uncharacterized protein</fullName>
    </submittedName>
</protein>
<evidence type="ECO:0000256" key="1">
    <source>
        <dbReference type="SAM" id="Phobius"/>
    </source>
</evidence>
<accession>A0A2H0UHW9</accession>
<proteinExistence type="predicted"/>
<name>A0A2H0UHW9_9BACT</name>
<dbReference type="EMBL" id="PFBG01000016">
    <property type="protein sequence ID" value="PIR85970.1"/>
    <property type="molecule type" value="Genomic_DNA"/>
</dbReference>
<feature type="transmembrane region" description="Helical" evidence="1">
    <location>
        <begin position="34"/>
        <end position="55"/>
    </location>
</feature>
<dbReference type="Proteomes" id="UP000229612">
    <property type="component" value="Unassembled WGS sequence"/>
</dbReference>